<reference evidence="15" key="1">
    <citation type="submission" date="2023-09" db="UniProtKB">
        <authorList>
            <consortium name="Ensembl"/>
        </authorList>
    </citation>
    <scope>IDENTIFICATION</scope>
</reference>
<dbReference type="OrthoDB" id="1055148at2759"/>
<dbReference type="Ensembl" id="ENSCCNT00000022962.1">
    <property type="protein sequence ID" value="ENSCCNP00000017643.1"/>
    <property type="gene ID" value="ENSCCNG00000017938.1"/>
</dbReference>
<dbReference type="PANTHER" id="PTHR24300">
    <property type="entry name" value="CYTOCHROME P450 508A4-RELATED"/>
    <property type="match status" value="1"/>
</dbReference>
<dbReference type="InterPro" id="IPR002401">
    <property type="entry name" value="Cyt_P450_E_grp-I"/>
</dbReference>
<evidence type="ECO:0000256" key="6">
    <source>
        <dbReference type="ARBA" id="ARBA00022617"/>
    </source>
</evidence>
<organism evidence="16">
    <name type="scientific">Castor canadensis</name>
    <name type="common">American beaver</name>
    <dbReference type="NCBI Taxonomy" id="51338"/>
    <lineage>
        <taxon>Eukaryota</taxon>
        <taxon>Metazoa</taxon>
        <taxon>Chordata</taxon>
        <taxon>Craniata</taxon>
        <taxon>Vertebrata</taxon>
        <taxon>Euteleostomi</taxon>
        <taxon>Mammalia</taxon>
        <taxon>Eutheria</taxon>
        <taxon>Euarchontoglires</taxon>
        <taxon>Glires</taxon>
        <taxon>Rodentia</taxon>
        <taxon>Castorimorpha</taxon>
        <taxon>Castoridae</taxon>
        <taxon>Castor</taxon>
    </lineage>
</organism>
<evidence type="ECO:0000313" key="15">
    <source>
        <dbReference type="Ensembl" id="ENSCCNP00000017643.1"/>
    </source>
</evidence>
<evidence type="ECO:0000256" key="1">
    <source>
        <dbReference type="ARBA" id="ARBA00001971"/>
    </source>
</evidence>
<dbReference type="PANTHER" id="PTHR24300:SF400">
    <property type="entry name" value="CYTOCHROME P450 2C9"/>
    <property type="match status" value="1"/>
</dbReference>
<dbReference type="InterPro" id="IPR036396">
    <property type="entry name" value="Cyt_P450_sf"/>
</dbReference>
<gene>
    <name evidence="15 16" type="primary">LOC109678434</name>
</gene>
<evidence type="ECO:0000256" key="9">
    <source>
        <dbReference type="ARBA" id="ARBA00022848"/>
    </source>
</evidence>
<name>A0A8B7TW62_CASCN</name>
<keyword evidence="7" id="KW-0479">Metal-binding</keyword>
<feature type="chain" id="PRO_5044664943" description="unspecific monooxygenase" evidence="14">
    <location>
        <begin position="26"/>
        <end position="276"/>
    </location>
</feature>
<keyword evidence="12" id="KW-0503">Monooxygenase</keyword>
<evidence type="ECO:0000256" key="8">
    <source>
        <dbReference type="ARBA" id="ARBA00022824"/>
    </source>
</evidence>
<dbReference type="PRINTS" id="PR00463">
    <property type="entry name" value="EP450I"/>
</dbReference>
<comment type="similarity">
    <text evidence="4">Belongs to the cytochrome P450 family.</text>
</comment>
<evidence type="ECO:0000256" key="7">
    <source>
        <dbReference type="ARBA" id="ARBA00022723"/>
    </source>
</evidence>
<keyword evidence="8" id="KW-0256">Endoplasmic reticulum</keyword>
<sequence>MDPILVLGFSVFCLLLLSLWRWSSGREKLPPGPTPLPIIGNILQINFKQMSKSLADFSKVYGPIFTLYLGMKPAVVLHGYEAVKEALVDYGEEFSGRGKSAMSEKINIGLGIVFSNGKYWKETRRFSLMTLRNFGMGKRSIEDRVQEEASCLVEELRKTNGSPCDPTFILSCAPSNVICSIIFHNRFDYKDQNFLVLMKRFNENFRILGSPWMQICNIFPAIIDYFPGSHNRVLKNISEMRTYVLEKVKEHQASLDINNPRDFIDCFLIKMEEVRR</sequence>
<evidence type="ECO:0000256" key="14">
    <source>
        <dbReference type="SAM" id="SignalP"/>
    </source>
</evidence>
<dbReference type="InterPro" id="IPR001128">
    <property type="entry name" value="Cyt_P450"/>
</dbReference>
<dbReference type="GO" id="GO:0016712">
    <property type="term" value="F:oxidoreductase activity, acting on paired donors, with incorporation or reduction of molecular oxygen, reduced flavin or flavoprotein as one donor, and incorporation of one atom of oxygen"/>
    <property type="evidence" value="ECO:0007669"/>
    <property type="project" value="UniProtKB-EC"/>
</dbReference>
<dbReference type="GO" id="GO:0020037">
    <property type="term" value="F:heme binding"/>
    <property type="evidence" value="ECO:0007669"/>
    <property type="project" value="InterPro"/>
</dbReference>
<evidence type="ECO:0000256" key="5">
    <source>
        <dbReference type="ARBA" id="ARBA00012109"/>
    </source>
</evidence>
<dbReference type="GO" id="GO:0005789">
    <property type="term" value="C:endoplasmic reticulum membrane"/>
    <property type="evidence" value="ECO:0007669"/>
    <property type="project" value="UniProtKB-SubCell"/>
</dbReference>
<keyword evidence="9" id="KW-0492">Microsome</keyword>
<evidence type="ECO:0000256" key="11">
    <source>
        <dbReference type="ARBA" id="ARBA00023004"/>
    </source>
</evidence>
<comment type="cofactor">
    <cofactor evidence="1">
        <name>heme</name>
        <dbReference type="ChEBI" id="CHEBI:30413"/>
    </cofactor>
</comment>
<dbReference type="AlphaFoldDB" id="A0A8B7TW62"/>
<protein>
    <recommendedName>
        <fullName evidence="5">unspecific monooxygenase</fullName>
        <ecNumber evidence="5">1.14.14.1</ecNumber>
    </recommendedName>
</protein>
<proteinExistence type="inferred from homology"/>
<evidence type="ECO:0000256" key="10">
    <source>
        <dbReference type="ARBA" id="ARBA00023002"/>
    </source>
</evidence>
<reference evidence="16" key="2">
    <citation type="submission" date="2025-04" db="UniProtKB">
        <authorList>
            <consortium name="RefSeq"/>
        </authorList>
    </citation>
    <scope>IDENTIFICATION</scope>
    <source>
        <tissue evidence="16">Leukocyte</tissue>
    </source>
</reference>
<evidence type="ECO:0000256" key="13">
    <source>
        <dbReference type="ARBA" id="ARBA00023136"/>
    </source>
</evidence>
<dbReference type="GO" id="GO:0006805">
    <property type="term" value="P:xenobiotic metabolic process"/>
    <property type="evidence" value="ECO:0007669"/>
    <property type="project" value="TreeGrafter"/>
</dbReference>
<dbReference type="RefSeq" id="XP_020009575.1">
    <property type="nucleotide sequence ID" value="XM_020153986.1"/>
</dbReference>
<dbReference type="FunFam" id="1.10.630.10:FF:000238">
    <property type="entry name" value="Cytochrome P450 2A6"/>
    <property type="match status" value="1"/>
</dbReference>
<dbReference type="KEGG" id="ccan:109678434"/>
<dbReference type="GO" id="GO:0005506">
    <property type="term" value="F:iron ion binding"/>
    <property type="evidence" value="ECO:0007669"/>
    <property type="project" value="InterPro"/>
</dbReference>
<feature type="signal peptide" evidence="14">
    <location>
        <begin position="1"/>
        <end position="25"/>
    </location>
</feature>
<keyword evidence="10" id="KW-0560">Oxidoreductase</keyword>
<evidence type="ECO:0000256" key="12">
    <source>
        <dbReference type="ARBA" id="ARBA00023033"/>
    </source>
</evidence>
<accession>A0A8B7TW62</accession>
<evidence type="ECO:0000256" key="3">
    <source>
        <dbReference type="ARBA" id="ARBA00004406"/>
    </source>
</evidence>
<keyword evidence="11" id="KW-0408">Iron</keyword>
<dbReference type="InterPro" id="IPR050182">
    <property type="entry name" value="Cytochrome_P450_fam2"/>
</dbReference>
<dbReference type="GO" id="GO:0006082">
    <property type="term" value="P:organic acid metabolic process"/>
    <property type="evidence" value="ECO:0007669"/>
    <property type="project" value="TreeGrafter"/>
</dbReference>
<evidence type="ECO:0000256" key="4">
    <source>
        <dbReference type="ARBA" id="ARBA00010617"/>
    </source>
</evidence>
<evidence type="ECO:0000256" key="2">
    <source>
        <dbReference type="ARBA" id="ARBA00004174"/>
    </source>
</evidence>
<keyword evidence="14" id="KW-0732">Signal</keyword>
<keyword evidence="13" id="KW-0472">Membrane</keyword>
<dbReference type="SUPFAM" id="SSF48264">
    <property type="entry name" value="Cytochrome P450"/>
    <property type="match status" value="1"/>
</dbReference>
<dbReference type="Pfam" id="PF00067">
    <property type="entry name" value="p450"/>
    <property type="match status" value="1"/>
</dbReference>
<comment type="subcellular location">
    <subcellularLocation>
        <location evidence="3">Endoplasmic reticulum membrane</location>
        <topology evidence="3">Peripheral membrane protein</topology>
    </subcellularLocation>
    <subcellularLocation>
        <location evidence="2">Microsome membrane</location>
        <topology evidence="2">Peripheral membrane protein</topology>
    </subcellularLocation>
</comment>
<evidence type="ECO:0000313" key="16">
    <source>
        <dbReference type="RefSeq" id="XP_020009575.1"/>
    </source>
</evidence>
<keyword evidence="6" id="KW-0349">Heme</keyword>
<dbReference type="Gene3D" id="1.10.630.10">
    <property type="entry name" value="Cytochrome P450"/>
    <property type="match status" value="1"/>
</dbReference>
<dbReference type="EC" id="1.14.14.1" evidence="5"/>